<reference evidence="1" key="2">
    <citation type="submission" date="2022-11" db="EMBL/GenBank/DDBJ databases">
        <title>Draft genome sequence of Coprococcus comes strain 31264.</title>
        <authorList>
            <person name="Hisatomi A."/>
            <person name="Ohkuma M."/>
            <person name="Sakamoto M."/>
        </authorList>
    </citation>
    <scope>NUCLEOTIDE SEQUENCE</scope>
    <source>
        <strain evidence="1">JCM 31264</strain>
    </source>
</reference>
<dbReference type="AlphaFoldDB" id="A0AA37QT37"/>
<protein>
    <submittedName>
        <fullName evidence="1">Uncharacterized protein</fullName>
    </submittedName>
</protein>
<organism evidence="1 2">
    <name type="scientific">Coprococcus comes</name>
    <dbReference type="NCBI Taxonomy" id="410072"/>
    <lineage>
        <taxon>Bacteria</taxon>
        <taxon>Bacillati</taxon>
        <taxon>Bacillota</taxon>
        <taxon>Clostridia</taxon>
        <taxon>Lachnospirales</taxon>
        <taxon>Lachnospiraceae</taxon>
        <taxon>Coprococcus</taxon>
    </lineage>
</organism>
<evidence type="ECO:0000313" key="2">
    <source>
        <dbReference type="Proteomes" id="UP001145109"/>
    </source>
</evidence>
<sequence length="77" mass="8555">MWSNQETSVRKQVKNPCEAERYAMHSSGKNSLAAGLSPYKIAKMDAFASKLAGRLFSPFCMARSVHKIFTKELALTS</sequence>
<reference evidence="1" key="1">
    <citation type="submission" date="2022-09" db="EMBL/GenBank/DDBJ databases">
        <title>Draft genome sequence of Coprococcus comes strain 31264.</title>
        <authorList>
            <person name="Atsushi H."/>
            <person name="Moriya O."/>
            <person name="Mitsuo S."/>
        </authorList>
    </citation>
    <scope>NUCLEOTIDE SEQUENCE</scope>
    <source>
        <strain evidence="1">JCM 31264</strain>
    </source>
</reference>
<comment type="caution">
    <text evidence="1">The sequence shown here is derived from an EMBL/GenBank/DDBJ whole genome shotgun (WGS) entry which is preliminary data.</text>
</comment>
<dbReference type="Proteomes" id="UP001145109">
    <property type="component" value="Unassembled WGS sequence"/>
</dbReference>
<accession>A0AA37QT37</accession>
<name>A0AA37QT37_9FIRM</name>
<proteinExistence type="predicted"/>
<evidence type="ECO:0000313" key="1">
    <source>
        <dbReference type="EMBL" id="GLG88253.1"/>
    </source>
</evidence>
<dbReference type="EMBL" id="BSCI01000021">
    <property type="protein sequence ID" value="GLG88253.1"/>
    <property type="molecule type" value="Genomic_DNA"/>
</dbReference>
<gene>
    <name evidence="1" type="ORF">comes_28000</name>
</gene>